<evidence type="ECO:0000256" key="3">
    <source>
        <dbReference type="SAM" id="SignalP"/>
    </source>
</evidence>
<feature type="domain" description="SH3b" evidence="4">
    <location>
        <begin position="46"/>
        <end position="112"/>
    </location>
</feature>
<dbReference type="RefSeq" id="WP_345148339.1">
    <property type="nucleotide sequence ID" value="NZ_BAABEO010000008.1"/>
</dbReference>
<dbReference type="SUPFAM" id="SSF50044">
    <property type="entry name" value="SH3-domain"/>
    <property type="match status" value="1"/>
</dbReference>
<evidence type="ECO:0000256" key="2">
    <source>
        <dbReference type="ARBA" id="ARBA00022801"/>
    </source>
</evidence>
<dbReference type="InterPro" id="IPR036028">
    <property type="entry name" value="SH3-like_dom_sf"/>
</dbReference>
<accession>A0ABP7BY22</accession>
<evidence type="ECO:0000259" key="4">
    <source>
        <dbReference type="PROSITE" id="PS51781"/>
    </source>
</evidence>
<keyword evidence="6" id="KW-1185">Reference proteome</keyword>
<dbReference type="EMBL" id="BAABEO010000008">
    <property type="protein sequence ID" value="GAA3670336.1"/>
    <property type="molecule type" value="Genomic_DNA"/>
</dbReference>
<dbReference type="Pfam" id="PF08239">
    <property type="entry name" value="SH3_3"/>
    <property type="match status" value="1"/>
</dbReference>
<dbReference type="Proteomes" id="UP001500752">
    <property type="component" value="Unassembled WGS sequence"/>
</dbReference>
<dbReference type="SUPFAM" id="SSF88713">
    <property type="entry name" value="Glycoside hydrolase/deacetylase"/>
    <property type="match status" value="1"/>
</dbReference>
<dbReference type="PANTHER" id="PTHR10587:SF133">
    <property type="entry name" value="CHITIN DEACETYLASE 1-RELATED"/>
    <property type="match status" value="1"/>
</dbReference>
<dbReference type="InterPro" id="IPR003646">
    <property type="entry name" value="SH3-like_bac-type"/>
</dbReference>
<dbReference type="SMART" id="SM00287">
    <property type="entry name" value="SH3b"/>
    <property type="match status" value="1"/>
</dbReference>
<gene>
    <name evidence="5" type="ORF">GCM10023081_05810</name>
</gene>
<protein>
    <recommendedName>
        <fullName evidence="4">SH3b domain-containing protein</fullName>
    </recommendedName>
</protein>
<keyword evidence="3" id="KW-0732">Signal</keyword>
<comment type="caution">
    <text evidence="5">The sequence shown here is derived from an EMBL/GenBank/DDBJ whole genome shotgun (WGS) entry which is preliminary data.</text>
</comment>
<feature type="signal peptide" evidence="3">
    <location>
        <begin position="1"/>
        <end position="18"/>
    </location>
</feature>
<dbReference type="Gene3D" id="2.30.30.40">
    <property type="entry name" value="SH3 Domains"/>
    <property type="match status" value="1"/>
</dbReference>
<keyword evidence="1" id="KW-0479">Metal-binding</keyword>
<dbReference type="InterPro" id="IPR002509">
    <property type="entry name" value="NODB_dom"/>
</dbReference>
<evidence type="ECO:0000313" key="6">
    <source>
        <dbReference type="Proteomes" id="UP001500752"/>
    </source>
</evidence>
<reference evidence="6" key="1">
    <citation type="journal article" date="2019" name="Int. J. Syst. Evol. Microbiol.">
        <title>The Global Catalogue of Microorganisms (GCM) 10K type strain sequencing project: providing services to taxonomists for standard genome sequencing and annotation.</title>
        <authorList>
            <consortium name="The Broad Institute Genomics Platform"/>
            <consortium name="The Broad Institute Genome Sequencing Center for Infectious Disease"/>
            <person name="Wu L."/>
            <person name="Ma J."/>
        </authorList>
    </citation>
    <scope>NUCLEOTIDE SEQUENCE [LARGE SCALE GENOMIC DNA]</scope>
    <source>
        <strain evidence="6">JCM 30742</strain>
    </source>
</reference>
<dbReference type="PANTHER" id="PTHR10587">
    <property type="entry name" value="GLYCOSYL TRANSFERASE-RELATED"/>
    <property type="match status" value="1"/>
</dbReference>
<evidence type="ECO:0000256" key="1">
    <source>
        <dbReference type="ARBA" id="ARBA00022723"/>
    </source>
</evidence>
<sequence length="341" mass="36495">MAGTAALLLVLQALVAPAAAPPGLKPPDATPPSSYAAPNMVHFELAATKYLSAVTTGSVRVRTGPGTNYASITLLVEGTRVKLLKKNSKGWWQVTIGRKTGWMKGSYLKLSTKAATNAIGYLASGKGFEDNGDKGPNKTSRVVLTYDDCPKTLSDFNAVLKYVQAKNIGLAIAPTGDCIADFEDRYGVNLATLARAKGQWVINHSAVHQDLRPLSCAAAARQLRLTGVSTNYGRPPHGAVDGSVECAYASAGMNIWTWDVSTQDWEHENKALTISRAVTKAKRGSSVLMHMWTPGFTPDAIRQIKEGLSKRGLSLCRAYRGMDNAGAITTTPRYLPDSLPC</sequence>
<dbReference type="PROSITE" id="PS51781">
    <property type="entry name" value="SH3B"/>
    <property type="match status" value="1"/>
</dbReference>
<dbReference type="CDD" id="cd10917">
    <property type="entry name" value="CE4_NodB_like_6s_7s"/>
    <property type="match status" value="1"/>
</dbReference>
<dbReference type="Gene3D" id="3.20.20.370">
    <property type="entry name" value="Glycoside hydrolase/deacetylase"/>
    <property type="match status" value="1"/>
</dbReference>
<organism evidence="5 6">
    <name type="scientific">Arthrobacter ginkgonis</name>
    <dbReference type="NCBI Taxonomy" id="1630594"/>
    <lineage>
        <taxon>Bacteria</taxon>
        <taxon>Bacillati</taxon>
        <taxon>Actinomycetota</taxon>
        <taxon>Actinomycetes</taxon>
        <taxon>Micrococcales</taxon>
        <taxon>Micrococcaceae</taxon>
        <taxon>Arthrobacter</taxon>
    </lineage>
</organism>
<evidence type="ECO:0000313" key="5">
    <source>
        <dbReference type="EMBL" id="GAA3670336.1"/>
    </source>
</evidence>
<dbReference type="InterPro" id="IPR050248">
    <property type="entry name" value="Polysacc_deacetylase_ArnD"/>
</dbReference>
<feature type="chain" id="PRO_5045043451" description="SH3b domain-containing protein" evidence="3">
    <location>
        <begin position="19"/>
        <end position="341"/>
    </location>
</feature>
<proteinExistence type="predicted"/>
<name>A0ABP7BY22_9MICC</name>
<keyword evidence="2" id="KW-0378">Hydrolase</keyword>
<dbReference type="Pfam" id="PF01522">
    <property type="entry name" value="Polysacc_deac_1"/>
    <property type="match status" value="1"/>
</dbReference>
<dbReference type="InterPro" id="IPR011330">
    <property type="entry name" value="Glyco_hydro/deAcase_b/a-brl"/>
</dbReference>